<keyword evidence="1" id="KW-1133">Transmembrane helix</keyword>
<accession>A0A1G5WT53</accession>
<feature type="transmembrane region" description="Helical" evidence="1">
    <location>
        <begin position="12"/>
        <end position="31"/>
    </location>
</feature>
<dbReference type="EMBL" id="FMXB01000012">
    <property type="protein sequence ID" value="SDA61110.1"/>
    <property type="molecule type" value="Genomic_DNA"/>
</dbReference>
<keyword evidence="1" id="KW-0812">Transmembrane</keyword>
<sequence>MKISDDFYDEAGNRTIATIFGILCAIASALATVSYSGAAYIFIGILVGTLLAFKIDGSHHIITLILYILICLAMGLPSLQVPIILICVLAALADEVGHELIANYTENTFIILFFEYRFVMKIVIFLLALCGVFSFWTFIFFILFELSYVVGGLVFKKVIKKEND</sequence>
<evidence type="ECO:0000313" key="3">
    <source>
        <dbReference type="Proteomes" id="UP000323439"/>
    </source>
</evidence>
<evidence type="ECO:0000256" key="1">
    <source>
        <dbReference type="SAM" id="Phobius"/>
    </source>
</evidence>
<feature type="transmembrane region" description="Helical" evidence="1">
    <location>
        <begin position="37"/>
        <end position="53"/>
    </location>
</feature>
<gene>
    <name evidence="2" type="ORF">SAMN02910315_01646</name>
</gene>
<feature type="transmembrane region" description="Helical" evidence="1">
    <location>
        <begin position="65"/>
        <end position="93"/>
    </location>
</feature>
<proteinExistence type="predicted"/>
<organism evidence="2 3">
    <name type="scientific">Methanobrevibacter millerae</name>
    <dbReference type="NCBI Taxonomy" id="230361"/>
    <lineage>
        <taxon>Archaea</taxon>
        <taxon>Methanobacteriati</taxon>
        <taxon>Methanobacteriota</taxon>
        <taxon>Methanomada group</taxon>
        <taxon>Methanobacteria</taxon>
        <taxon>Methanobacteriales</taxon>
        <taxon>Methanobacteriaceae</taxon>
        <taxon>Methanobrevibacter</taxon>
    </lineage>
</organism>
<name>A0A1G5WT53_9EURY</name>
<dbReference type="AlphaFoldDB" id="A0A1G5WT53"/>
<feature type="transmembrane region" description="Helical" evidence="1">
    <location>
        <begin position="122"/>
        <end position="155"/>
    </location>
</feature>
<reference evidence="2 3" key="1">
    <citation type="submission" date="2016-10" db="EMBL/GenBank/DDBJ databases">
        <authorList>
            <person name="Varghese N."/>
            <person name="Submissions S."/>
        </authorList>
    </citation>
    <scope>NUCLEOTIDE SEQUENCE [LARGE SCALE GENOMIC DNA]</scope>
    <source>
        <strain evidence="2 3">DSM 16643</strain>
    </source>
</reference>
<dbReference type="Proteomes" id="UP000323439">
    <property type="component" value="Unassembled WGS sequence"/>
</dbReference>
<protein>
    <submittedName>
        <fullName evidence="2">Uncharacterized protein</fullName>
    </submittedName>
</protein>
<keyword evidence="3" id="KW-1185">Reference proteome</keyword>
<keyword evidence="1" id="KW-0472">Membrane</keyword>
<evidence type="ECO:0000313" key="2">
    <source>
        <dbReference type="EMBL" id="SDA61110.1"/>
    </source>
</evidence>